<evidence type="ECO:0000256" key="2">
    <source>
        <dbReference type="ARBA" id="ARBA00022833"/>
    </source>
</evidence>
<keyword evidence="3 5" id="KW-0689">Ribosomal protein</keyword>
<feature type="binding site" evidence="5">
    <location>
        <position position="34"/>
    </location>
    <ligand>
        <name>Zn(2+)</name>
        <dbReference type="ChEBI" id="CHEBI:29105"/>
    </ligand>
</feature>
<dbReference type="InterPro" id="IPR023407">
    <property type="entry name" value="Ribosomal_eS27_Zn-bd_dom_sf"/>
</dbReference>
<evidence type="ECO:0000256" key="1">
    <source>
        <dbReference type="ARBA" id="ARBA00010919"/>
    </source>
</evidence>
<keyword evidence="5" id="KW-0863">Zinc-finger</keyword>
<keyword evidence="2 5" id="KW-0862">Zinc</keyword>
<dbReference type="EMBL" id="MRZU01000003">
    <property type="protein sequence ID" value="OUJ18748.1"/>
    <property type="molecule type" value="Genomic_DNA"/>
</dbReference>
<dbReference type="OrthoDB" id="5718at2157"/>
<dbReference type="Proteomes" id="UP000195137">
    <property type="component" value="Unassembled WGS sequence"/>
</dbReference>
<evidence type="ECO:0000313" key="7">
    <source>
        <dbReference type="Proteomes" id="UP000195137"/>
    </source>
</evidence>
<evidence type="ECO:0000313" key="6">
    <source>
        <dbReference type="EMBL" id="OUJ18748.1"/>
    </source>
</evidence>
<comment type="caution">
    <text evidence="6">The sequence shown here is derived from an EMBL/GenBank/DDBJ whole genome shotgun (WGS) entry which is preliminary data.</text>
</comment>
<dbReference type="GO" id="GO:0006412">
    <property type="term" value="P:translation"/>
    <property type="evidence" value="ECO:0007669"/>
    <property type="project" value="UniProtKB-UniRule"/>
</dbReference>
<dbReference type="Gene3D" id="2.20.25.100">
    <property type="entry name" value="Zn-binding ribosomal proteins"/>
    <property type="match status" value="1"/>
</dbReference>
<dbReference type="NCBIfam" id="NF001629">
    <property type="entry name" value="PRK00415.1"/>
    <property type="match status" value="1"/>
</dbReference>
<sequence>MKKRSRFIEVKCKDCENQQVIFNKVSNDVECRICGRTLAKPTGGLAELKSKVVDEVD</sequence>
<feature type="binding site" evidence="5">
    <location>
        <position position="15"/>
    </location>
    <ligand>
        <name>Zn(2+)</name>
        <dbReference type="ChEBI" id="CHEBI:29105"/>
    </ligand>
</feature>
<feature type="binding site" evidence="5">
    <location>
        <position position="31"/>
    </location>
    <ligand>
        <name>Zn(2+)</name>
        <dbReference type="ChEBI" id="CHEBI:29105"/>
    </ligand>
</feature>
<organism evidence="6 7">
    <name type="scientific">Methanonatronarchaeum thermophilum</name>
    <dbReference type="NCBI Taxonomy" id="1927129"/>
    <lineage>
        <taxon>Archaea</taxon>
        <taxon>Methanobacteriati</taxon>
        <taxon>Methanobacteriota</taxon>
        <taxon>Methanonatronarchaeia</taxon>
        <taxon>Methanonatronarchaeales</taxon>
        <taxon>Methanonatronarchaeaceae</taxon>
        <taxon>Methanonatronarchaeum</taxon>
    </lineage>
</organism>
<keyword evidence="5" id="KW-0479">Metal-binding</keyword>
<dbReference type="Pfam" id="PF01667">
    <property type="entry name" value="Ribosomal_S27e"/>
    <property type="match status" value="1"/>
</dbReference>
<accession>A0A1Y3GBE1</accession>
<reference evidence="6 7" key="1">
    <citation type="submission" date="2016-12" db="EMBL/GenBank/DDBJ databases">
        <title>Discovery of methanogenic haloarchaea.</title>
        <authorList>
            <person name="Sorokin D.Y."/>
            <person name="Makarova K.S."/>
            <person name="Abbas B."/>
            <person name="Ferrer M."/>
            <person name="Golyshin P.N."/>
        </authorList>
    </citation>
    <scope>NUCLEOTIDE SEQUENCE [LARGE SCALE GENOMIC DNA]</scope>
    <source>
        <strain evidence="6">AMET1</strain>
    </source>
</reference>
<name>A0A1Y3GBE1_9EURY</name>
<dbReference type="AlphaFoldDB" id="A0A1Y3GBE1"/>
<dbReference type="GO" id="GO:1990904">
    <property type="term" value="C:ribonucleoprotein complex"/>
    <property type="evidence" value="ECO:0007669"/>
    <property type="project" value="UniProtKB-KW"/>
</dbReference>
<dbReference type="SUPFAM" id="SSF57829">
    <property type="entry name" value="Zn-binding ribosomal proteins"/>
    <property type="match status" value="1"/>
</dbReference>
<comment type="subunit">
    <text evidence="5">Part of the 30S ribosomal subunit.</text>
</comment>
<dbReference type="GO" id="GO:0005840">
    <property type="term" value="C:ribosome"/>
    <property type="evidence" value="ECO:0007669"/>
    <property type="project" value="UniProtKB-KW"/>
</dbReference>
<evidence type="ECO:0000256" key="5">
    <source>
        <dbReference type="HAMAP-Rule" id="MF_00371"/>
    </source>
</evidence>
<evidence type="ECO:0000256" key="3">
    <source>
        <dbReference type="ARBA" id="ARBA00022980"/>
    </source>
</evidence>
<dbReference type="GO" id="GO:0008270">
    <property type="term" value="F:zinc ion binding"/>
    <property type="evidence" value="ECO:0007669"/>
    <property type="project" value="UniProtKB-UniRule"/>
</dbReference>
<dbReference type="InterPro" id="IPR011332">
    <property type="entry name" value="Ribosomal_zn-bd"/>
</dbReference>
<keyword evidence="4 5" id="KW-0687">Ribonucleoprotein</keyword>
<proteinExistence type="inferred from homology"/>
<dbReference type="HAMAP" id="MF_00371">
    <property type="entry name" value="Ribosomal_eS27"/>
    <property type="match status" value="1"/>
</dbReference>
<protein>
    <recommendedName>
        <fullName evidence="5">Small ribosomal subunit protein eS27</fullName>
    </recommendedName>
</protein>
<gene>
    <name evidence="5" type="primary">rps27e</name>
    <name evidence="6" type="ORF">AMET1_0398</name>
</gene>
<keyword evidence="7" id="KW-1185">Reference proteome</keyword>
<feature type="zinc finger region" description="C4-type" evidence="5">
    <location>
        <begin position="12"/>
        <end position="34"/>
    </location>
</feature>
<dbReference type="RefSeq" id="WP_086636809.1">
    <property type="nucleotide sequence ID" value="NZ_MRZU01000003.1"/>
</dbReference>
<comment type="similarity">
    <text evidence="1 5">Belongs to the eukaryotic ribosomal protein eS27 family.</text>
</comment>
<dbReference type="GO" id="GO:0003735">
    <property type="term" value="F:structural constituent of ribosome"/>
    <property type="evidence" value="ECO:0007669"/>
    <property type="project" value="InterPro"/>
</dbReference>
<dbReference type="InterPro" id="IPR000592">
    <property type="entry name" value="Ribosomal_eS27"/>
</dbReference>
<feature type="binding site" evidence="5">
    <location>
        <position position="12"/>
    </location>
    <ligand>
        <name>Zn(2+)</name>
        <dbReference type="ChEBI" id="CHEBI:29105"/>
    </ligand>
</feature>
<comment type="cofactor">
    <cofactor evidence="5">
        <name>Zn(2+)</name>
        <dbReference type="ChEBI" id="CHEBI:29105"/>
    </cofactor>
    <text evidence="5">Binds 1 zinc ion per subunit.</text>
</comment>
<evidence type="ECO:0000256" key="4">
    <source>
        <dbReference type="ARBA" id="ARBA00023274"/>
    </source>
</evidence>